<accession>A0A1J5PJA1</accession>
<dbReference type="EMBL" id="MLJW01003619">
    <property type="protein sequence ID" value="OIQ71665.1"/>
    <property type="molecule type" value="Genomic_DNA"/>
</dbReference>
<gene>
    <name evidence="2" type="primary">pbpE_6</name>
    <name evidence="2" type="ORF">GALL_467140</name>
</gene>
<dbReference type="AlphaFoldDB" id="A0A1J5PJA1"/>
<dbReference type="SUPFAM" id="SSF56601">
    <property type="entry name" value="beta-lactamase/transpeptidase-like"/>
    <property type="match status" value="1"/>
</dbReference>
<sequence length="412" mass="45344">MTKSFTAAAALILRDRNLLDLDTPITEYVPEFKSVRIPFPDSPEITLRMLLTMSAGFPTDDPWADRQESLTSGEFSKLIESGLRFDSVPGTKYEYSNLGYALTAAAISNVSGKPFTEFVEMEILKPLKMTNSGFDFRLLENLAIGHVKRNDTWEVEPFSGPGAFSAIGGLLTNIVDLAKWIGRMIQAFNPEAIDRHNSISNVSMREMQQAQRIMPASQLRQLGAPAMITTGYGLGLVVEEDFDFGKIVGHSGGYPGFGSHMRWHIDSEIGVIALANGRYAFPAMACATALRYLLGKQASAEPSVKLSQELHETQQQVDSLIRNWSDSTADRMFADNMDLDHPRGFRQFEIAREIAKVGGLLDAQSVTSNSDSLSHLSWKLPGHHGALSVEIRLAPNLPAKIQLLNVSAIDLI</sequence>
<dbReference type="InterPro" id="IPR012338">
    <property type="entry name" value="Beta-lactam/transpept-like"/>
</dbReference>
<evidence type="ECO:0000313" key="2">
    <source>
        <dbReference type="EMBL" id="OIQ71665.1"/>
    </source>
</evidence>
<dbReference type="InterPro" id="IPR050491">
    <property type="entry name" value="AmpC-like"/>
</dbReference>
<dbReference type="InterPro" id="IPR001466">
    <property type="entry name" value="Beta-lactam-related"/>
</dbReference>
<evidence type="ECO:0000259" key="1">
    <source>
        <dbReference type="Pfam" id="PF00144"/>
    </source>
</evidence>
<organism evidence="2">
    <name type="scientific">mine drainage metagenome</name>
    <dbReference type="NCBI Taxonomy" id="410659"/>
    <lineage>
        <taxon>unclassified sequences</taxon>
        <taxon>metagenomes</taxon>
        <taxon>ecological metagenomes</taxon>
    </lineage>
</organism>
<proteinExistence type="predicted"/>
<protein>
    <submittedName>
        <fullName evidence="2">Penicillin-binding protein 4</fullName>
    </submittedName>
</protein>
<feature type="domain" description="Beta-lactamase-related" evidence="1">
    <location>
        <begin position="1"/>
        <end position="284"/>
    </location>
</feature>
<name>A0A1J5PJA1_9ZZZZ</name>
<dbReference type="PANTHER" id="PTHR46825:SF9">
    <property type="entry name" value="BETA-LACTAMASE-RELATED DOMAIN-CONTAINING PROTEIN"/>
    <property type="match status" value="1"/>
</dbReference>
<dbReference type="PANTHER" id="PTHR46825">
    <property type="entry name" value="D-ALANYL-D-ALANINE-CARBOXYPEPTIDASE/ENDOPEPTIDASE AMPH"/>
    <property type="match status" value="1"/>
</dbReference>
<reference evidence="2" key="1">
    <citation type="submission" date="2016-10" db="EMBL/GenBank/DDBJ databases">
        <title>Sequence of Gallionella enrichment culture.</title>
        <authorList>
            <person name="Poehlein A."/>
            <person name="Muehling M."/>
            <person name="Daniel R."/>
        </authorList>
    </citation>
    <scope>NUCLEOTIDE SEQUENCE</scope>
</reference>
<dbReference type="Gene3D" id="3.40.710.10">
    <property type="entry name" value="DD-peptidase/beta-lactamase superfamily"/>
    <property type="match status" value="1"/>
</dbReference>
<comment type="caution">
    <text evidence="2">The sequence shown here is derived from an EMBL/GenBank/DDBJ whole genome shotgun (WGS) entry which is preliminary data.</text>
</comment>
<dbReference type="Pfam" id="PF00144">
    <property type="entry name" value="Beta-lactamase"/>
    <property type="match status" value="1"/>
</dbReference>